<evidence type="ECO:0000256" key="1">
    <source>
        <dbReference type="SAM" id="MobiDB-lite"/>
    </source>
</evidence>
<dbReference type="RefSeq" id="XP_046018079.1">
    <property type="nucleotide sequence ID" value="XM_046152177.1"/>
</dbReference>
<proteinExistence type="predicted"/>
<dbReference type="AlphaFoldDB" id="A0A9P8YGL5"/>
<feature type="region of interest" description="Disordered" evidence="1">
    <location>
        <begin position="1"/>
        <end position="47"/>
    </location>
</feature>
<reference evidence="2" key="1">
    <citation type="journal article" date="2021" name="Nat. Commun.">
        <title>Genetic determinants of endophytism in the Arabidopsis root mycobiome.</title>
        <authorList>
            <person name="Mesny F."/>
            <person name="Miyauchi S."/>
            <person name="Thiergart T."/>
            <person name="Pickel B."/>
            <person name="Atanasova L."/>
            <person name="Karlsson M."/>
            <person name="Huettel B."/>
            <person name="Barry K.W."/>
            <person name="Haridas S."/>
            <person name="Chen C."/>
            <person name="Bauer D."/>
            <person name="Andreopoulos W."/>
            <person name="Pangilinan J."/>
            <person name="LaButti K."/>
            <person name="Riley R."/>
            <person name="Lipzen A."/>
            <person name="Clum A."/>
            <person name="Drula E."/>
            <person name="Henrissat B."/>
            <person name="Kohler A."/>
            <person name="Grigoriev I.V."/>
            <person name="Martin F.M."/>
            <person name="Hacquard S."/>
        </authorList>
    </citation>
    <scope>NUCLEOTIDE SEQUENCE</scope>
    <source>
        <strain evidence="2">MPI-CAGE-CH-0230</strain>
    </source>
</reference>
<dbReference type="Proteomes" id="UP000756346">
    <property type="component" value="Unassembled WGS sequence"/>
</dbReference>
<organism evidence="2 3">
    <name type="scientific">Microdochium trichocladiopsis</name>
    <dbReference type="NCBI Taxonomy" id="1682393"/>
    <lineage>
        <taxon>Eukaryota</taxon>
        <taxon>Fungi</taxon>
        <taxon>Dikarya</taxon>
        <taxon>Ascomycota</taxon>
        <taxon>Pezizomycotina</taxon>
        <taxon>Sordariomycetes</taxon>
        <taxon>Xylariomycetidae</taxon>
        <taxon>Xylariales</taxon>
        <taxon>Microdochiaceae</taxon>
        <taxon>Microdochium</taxon>
    </lineage>
</organism>
<comment type="caution">
    <text evidence="2">The sequence shown here is derived from an EMBL/GenBank/DDBJ whole genome shotgun (WGS) entry which is preliminary data.</text>
</comment>
<evidence type="ECO:0000313" key="2">
    <source>
        <dbReference type="EMBL" id="KAH7040024.1"/>
    </source>
</evidence>
<keyword evidence="3" id="KW-1185">Reference proteome</keyword>
<gene>
    <name evidence="2" type="ORF">B0I36DRAFT_309792</name>
</gene>
<accession>A0A9P8YGL5</accession>
<name>A0A9P8YGL5_9PEZI</name>
<protein>
    <submittedName>
        <fullName evidence="2">Uncharacterized protein</fullName>
    </submittedName>
</protein>
<dbReference type="OrthoDB" id="5073671at2759"/>
<sequence>MEPFRDISDSGSQGPYAPEQALGSTTPSWTQAQGGPGRLQDPGEPLPIPLDFNVYSESATDGTTYYIGPHRNAVVCAVVDKMYSIKEQPGPFLVVHAGLDKRSTPVLGSATSNFVSAARSQWSREPNFAIRFDDYIIRVMNRGGSPDHTGLGTEEGQGQSVITERLLAVNRGSRHRPVMVMCFGMDMMMTMPTQELGDAFAETNHHDSTRQEFEWHEAESAEILKLGGRPSGWRLVAAGDASQTLAVCTRISRSLTKFFRFAFVGRGVAMAHEDHAWEVMAVLTGMTVWHRRLEIDHSRG</sequence>
<dbReference type="EMBL" id="JAGTJQ010000001">
    <property type="protein sequence ID" value="KAH7040024.1"/>
    <property type="molecule type" value="Genomic_DNA"/>
</dbReference>
<evidence type="ECO:0000313" key="3">
    <source>
        <dbReference type="Proteomes" id="UP000756346"/>
    </source>
</evidence>
<feature type="compositionally biased region" description="Polar residues" evidence="1">
    <location>
        <begin position="22"/>
        <end position="33"/>
    </location>
</feature>
<dbReference type="GeneID" id="70181723"/>